<accession>A0A3P7BIY2</accession>
<dbReference type="InterPro" id="IPR043128">
    <property type="entry name" value="Rev_trsase/Diguanyl_cyclase"/>
</dbReference>
<dbReference type="Pfam" id="PF00078">
    <property type="entry name" value="RVT_1"/>
    <property type="match status" value="1"/>
</dbReference>
<feature type="domain" description="Reverse transcriptase" evidence="1">
    <location>
        <begin position="1"/>
        <end position="272"/>
    </location>
</feature>
<reference evidence="2 3" key="1">
    <citation type="submission" date="2018-11" db="EMBL/GenBank/DDBJ databases">
        <authorList>
            <consortium name="Pathogen Informatics"/>
        </authorList>
    </citation>
    <scope>NUCLEOTIDE SEQUENCE [LARGE SCALE GENOMIC DNA]</scope>
</reference>
<evidence type="ECO:0000313" key="3">
    <source>
        <dbReference type="Proteomes" id="UP000271162"/>
    </source>
</evidence>
<organism evidence="2 3">
    <name type="scientific">Nippostrongylus brasiliensis</name>
    <name type="common">Rat hookworm</name>
    <dbReference type="NCBI Taxonomy" id="27835"/>
    <lineage>
        <taxon>Eukaryota</taxon>
        <taxon>Metazoa</taxon>
        <taxon>Ecdysozoa</taxon>
        <taxon>Nematoda</taxon>
        <taxon>Chromadorea</taxon>
        <taxon>Rhabditida</taxon>
        <taxon>Rhabditina</taxon>
        <taxon>Rhabditomorpha</taxon>
        <taxon>Strongyloidea</taxon>
        <taxon>Heligmosomidae</taxon>
        <taxon>Nippostrongylus</taxon>
    </lineage>
</organism>
<keyword evidence="3" id="KW-1185">Reference proteome</keyword>
<dbReference type="InterPro" id="IPR000477">
    <property type="entry name" value="RT_dom"/>
</dbReference>
<sequence>MCYFKDTTEETVSARTELVSSISSQVADGIGSIISQLVDKKLQEERKGVSAQVQPAVLSLKHPGLQAQASLLSKSITQVEDIEVENDSEEKLRKLGEVKKNLKRRLTTVVGADTDSSIFALADNFDKFAEFVDHSIEELLEIGTIETIENKPAVVSPLAVAQGKKLRLILDLSWLNKYVGQFLRVQSSPVRLLFSPVHLHRDFQTLLARWRALGVSICLYPDDGLIGSESEQDQLRAVKLVCEDLKQAGVTLALEKSQLHPQSTGVWLGFGIELLKRQVSVASDRIGKAVRWLHSMRCSKAPTLRERLKFVGTVNSMCFEGHGRTLDRHVPLSECEQFELEFWDSPFEEGKDIIPSVVIASDASDRGLGAVLHTKQDHLRISTNIPPTLELLAVLFALKTWKLALSARCVELKVDNQATASIVRWLPRSENWEADLVSRILDYDDWGIQVRSAI</sequence>
<dbReference type="InterPro" id="IPR043502">
    <property type="entry name" value="DNA/RNA_pol_sf"/>
</dbReference>
<evidence type="ECO:0000259" key="1">
    <source>
        <dbReference type="PROSITE" id="PS50878"/>
    </source>
</evidence>
<dbReference type="Proteomes" id="UP000271162">
    <property type="component" value="Unassembled WGS sequence"/>
</dbReference>
<proteinExistence type="predicted"/>
<dbReference type="InterPro" id="IPR052055">
    <property type="entry name" value="Hepadnavirus_pol/RT"/>
</dbReference>
<dbReference type="PROSITE" id="PS50878">
    <property type="entry name" value="RT_POL"/>
    <property type="match status" value="1"/>
</dbReference>
<evidence type="ECO:0000313" key="2">
    <source>
        <dbReference type="EMBL" id="VDL81635.1"/>
    </source>
</evidence>
<name>A0A3P7BIY2_NIPBR</name>
<dbReference type="AlphaFoldDB" id="A0A3P7BIY2"/>
<dbReference type="STRING" id="27835.A0A3P7BIY2"/>
<gene>
    <name evidence="2" type="ORF">NBR_LOCUS17915</name>
</gene>
<dbReference type="SUPFAM" id="SSF56672">
    <property type="entry name" value="DNA/RNA polymerases"/>
    <property type="match status" value="1"/>
</dbReference>
<dbReference type="PANTHER" id="PTHR33050">
    <property type="entry name" value="REVERSE TRANSCRIPTASE DOMAIN-CONTAINING PROTEIN"/>
    <property type="match status" value="1"/>
</dbReference>
<dbReference type="EMBL" id="UYSL01023058">
    <property type="protein sequence ID" value="VDL81635.1"/>
    <property type="molecule type" value="Genomic_DNA"/>
</dbReference>
<dbReference type="PANTHER" id="PTHR33050:SF7">
    <property type="entry name" value="RIBONUCLEASE H"/>
    <property type="match status" value="1"/>
</dbReference>
<protein>
    <recommendedName>
        <fullName evidence="1">Reverse transcriptase domain-containing protein</fullName>
    </recommendedName>
</protein>
<dbReference type="Gene3D" id="3.30.70.270">
    <property type="match status" value="1"/>
</dbReference>